<dbReference type="Gene3D" id="1.10.150.50">
    <property type="entry name" value="Transcription Factor, Ets-1"/>
    <property type="match status" value="1"/>
</dbReference>
<dbReference type="PANTHER" id="PTHR12844">
    <property type="entry name" value="CONNECTOR ENCHANCER OF KINASE SUPPRESSOR OF RAS"/>
    <property type="match status" value="1"/>
</dbReference>
<dbReference type="InterPro" id="IPR001660">
    <property type="entry name" value="SAM"/>
</dbReference>
<dbReference type="Pfam" id="PF10534">
    <property type="entry name" value="CRIC_ras_sig"/>
    <property type="match status" value="1"/>
</dbReference>
<keyword evidence="3" id="KW-0808">Transferase</keyword>
<dbReference type="EMBL" id="BMAO01012103">
    <property type="protein sequence ID" value="GFQ79049.1"/>
    <property type="molecule type" value="Genomic_DNA"/>
</dbReference>
<dbReference type="InterPro" id="IPR051566">
    <property type="entry name" value="CNKSR"/>
</dbReference>
<evidence type="ECO:0000259" key="2">
    <source>
        <dbReference type="PROSITE" id="PS51290"/>
    </source>
</evidence>
<dbReference type="OrthoDB" id="74412at2759"/>
<dbReference type="PANTHER" id="PTHR12844:SF42">
    <property type="entry name" value="CONNECTOR ENHANCER OF KSR PROTEIN CNK"/>
    <property type="match status" value="1"/>
</dbReference>
<evidence type="ECO:0000313" key="3">
    <source>
        <dbReference type="EMBL" id="GFQ79049.1"/>
    </source>
</evidence>
<dbReference type="SUPFAM" id="SSF47769">
    <property type="entry name" value="SAM/Pointed domain"/>
    <property type="match status" value="1"/>
</dbReference>
<keyword evidence="3" id="KW-0418">Kinase</keyword>
<accession>A0A8X6FHI9</accession>
<reference evidence="3" key="1">
    <citation type="submission" date="2020-07" db="EMBL/GenBank/DDBJ databases">
        <title>Multicomponent nature underlies the extraordinary mechanical properties of spider dragline silk.</title>
        <authorList>
            <person name="Kono N."/>
            <person name="Nakamura H."/>
            <person name="Mori M."/>
            <person name="Yoshida Y."/>
            <person name="Ohtoshi R."/>
            <person name="Malay A.D."/>
            <person name="Moran D.A.P."/>
            <person name="Tomita M."/>
            <person name="Numata K."/>
            <person name="Arakawa K."/>
        </authorList>
    </citation>
    <scope>NUCLEOTIDE SEQUENCE</scope>
</reference>
<organism evidence="3 4">
    <name type="scientific">Trichonephila clavata</name>
    <name type="common">Joro spider</name>
    <name type="synonym">Nephila clavata</name>
    <dbReference type="NCBI Taxonomy" id="2740835"/>
    <lineage>
        <taxon>Eukaryota</taxon>
        <taxon>Metazoa</taxon>
        <taxon>Ecdysozoa</taxon>
        <taxon>Arthropoda</taxon>
        <taxon>Chelicerata</taxon>
        <taxon>Arachnida</taxon>
        <taxon>Araneae</taxon>
        <taxon>Araneomorphae</taxon>
        <taxon>Entelegynae</taxon>
        <taxon>Araneoidea</taxon>
        <taxon>Nephilidae</taxon>
        <taxon>Trichonephila</taxon>
    </lineage>
</organism>
<evidence type="ECO:0000313" key="4">
    <source>
        <dbReference type="Proteomes" id="UP000887116"/>
    </source>
</evidence>
<protein>
    <submittedName>
        <fullName evidence="3">Connector enhancer of kinase suppressor of ras 2</fullName>
    </submittedName>
</protein>
<proteinExistence type="predicted"/>
<name>A0A8X6FHI9_TRICU</name>
<dbReference type="InterPro" id="IPR013761">
    <property type="entry name" value="SAM/pointed_sf"/>
</dbReference>
<keyword evidence="4" id="KW-1185">Reference proteome</keyword>
<dbReference type="InterPro" id="IPR017874">
    <property type="entry name" value="CRIC_domain"/>
</dbReference>
<feature type="domain" description="SAM" evidence="1">
    <location>
        <begin position="11"/>
        <end position="76"/>
    </location>
</feature>
<dbReference type="PROSITE" id="PS51290">
    <property type="entry name" value="CRIC"/>
    <property type="match status" value="1"/>
</dbReference>
<feature type="domain" description="CRIC" evidence="2">
    <location>
        <begin position="84"/>
        <end position="178"/>
    </location>
</feature>
<comment type="caution">
    <text evidence="3">The sequence shown here is derived from an EMBL/GenBank/DDBJ whole genome shotgun (WGS) entry which is preliminary data.</text>
</comment>
<dbReference type="AlphaFoldDB" id="A0A8X6FHI9"/>
<sequence>MEMAYVNVAEWTPEHVAEWLRGLEYSLVPYVQFFLNNKIDGCHLLNLTADDLEDLHIFKIGHQLLILEAVELLRQLHYSLNSETLQSLAVKLGCKARSLYNDLKLNGPQDHLESMKQERISTSVLSAVSEILTSVKALVSWLDRLPFLHDSLCLKLKKTVLKLSIELASTTQRDQFAEKPHSLIKRNIKFKELPFRINSTWMMDPCISSEVL</sequence>
<dbReference type="PROSITE" id="PS50105">
    <property type="entry name" value="SAM_DOMAIN"/>
    <property type="match status" value="1"/>
</dbReference>
<dbReference type="Proteomes" id="UP000887116">
    <property type="component" value="Unassembled WGS sequence"/>
</dbReference>
<dbReference type="Pfam" id="PF00536">
    <property type="entry name" value="SAM_1"/>
    <property type="match status" value="1"/>
</dbReference>
<dbReference type="SMART" id="SM00454">
    <property type="entry name" value="SAM"/>
    <property type="match status" value="1"/>
</dbReference>
<dbReference type="GO" id="GO:0016301">
    <property type="term" value="F:kinase activity"/>
    <property type="evidence" value="ECO:0007669"/>
    <property type="project" value="UniProtKB-KW"/>
</dbReference>
<gene>
    <name evidence="3" type="primary">CNKSR2</name>
    <name evidence="3" type="ORF">TNCT_49021</name>
</gene>
<evidence type="ECO:0000259" key="1">
    <source>
        <dbReference type="PROSITE" id="PS50105"/>
    </source>
</evidence>